<name>A0ABV0MFW3_9TELE</name>
<proteinExistence type="predicted"/>
<comment type="caution">
    <text evidence="2">The sequence shown here is derived from an EMBL/GenBank/DDBJ whole genome shotgun (WGS) entry which is preliminary data.</text>
</comment>
<evidence type="ECO:0000313" key="3">
    <source>
        <dbReference type="Proteomes" id="UP001476798"/>
    </source>
</evidence>
<dbReference type="Proteomes" id="UP001476798">
    <property type="component" value="Unassembled WGS sequence"/>
</dbReference>
<evidence type="ECO:0000256" key="1">
    <source>
        <dbReference type="SAM" id="MobiDB-lite"/>
    </source>
</evidence>
<protein>
    <submittedName>
        <fullName evidence="2">Ankyrin repeat and SAM domain-containing protein 1A</fullName>
    </submittedName>
</protein>
<organism evidence="2 3">
    <name type="scientific">Goodea atripinnis</name>
    <dbReference type="NCBI Taxonomy" id="208336"/>
    <lineage>
        <taxon>Eukaryota</taxon>
        <taxon>Metazoa</taxon>
        <taxon>Chordata</taxon>
        <taxon>Craniata</taxon>
        <taxon>Vertebrata</taxon>
        <taxon>Euteleostomi</taxon>
        <taxon>Actinopterygii</taxon>
        <taxon>Neopterygii</taxon>
        <taxon>Teleostei</taxon>
        <taxon>Neoteleostei</taxon>
        <taxon>Acanthomorphata</taxon>
        <taxon>Ovalentaria</taxon>
        <taxon>Atherinomorphae</taxon>
        <taxon>Cyprinodontiformes</taxon>
        <taxon>Goodeidae</taxon>
        <taxon>Goodea</taxon>
    </lineage>
</organism>
<feature type="compositionally biased region" description="Low complexity" evidence="1">
    <location>
        <begin position="44"/>
        <end position="54"/>
    </location>
</feature>
<sequence>MGKEQELLDAARTGNLAAVEKLLSGKRQSAGGSYGSAGSGNSGGSSSHGASSHPLSSLLSRCAALLHEMPAFPGECIPAVAVR</sequence>
<keyword evidence="3" id="KW-1185">Reference proteome</keyword>
<dbReference type="EMBL" id="JAHRIO010000383">
    <property type="protein sequence ID" value="MEQ2157988.1"/>
    <property type="molecule type" value="Genomic_DNA"/>
</dbReference>
<feature type="compositionally biased region" description="Gly residues" evidence="1">
    <location>
        <begin position="32"/>
        <end position="43"/>
    </location>
</feature>
<accession>A0ABV0MFW3</accession>
<gene>
    <name evidence="2" type="primary">ANKS1A_1</name>
    <name evidence="2" type="ORF">GOODEAATRI_007525</name>
</gene>
<reference evidence="2 3" key="1">
    <citation type="submission" date="2021-06" db="EMBL/GenBank/DDBJ databases">
        <authorList>
            <person name="Palmer J.M."/>
        </authorList>
    </citation>
    <scope>NUCLEOTIDE SEQUENCE [LARGE SCALE GENOMIC DNA]</scope>
    <source>
        <strain evidence="2 3">GA_2019</strain>
        <tissue evidence="2">Muscle</tissue>
    </source>
</reference>
<feature type="region of interest" description="Disordered" evidence="1">
    <location>
        <begin position="26"/>
        <end position="54"/>
    </location>
</feature>
<evidence type="ECO:0000313" key="2">
    <source>
        <dbReference type="EMBL" id="MEQ2157988.1"/>
    </source>
</evidence>